<feature type="transmembrane region" description="Helical" evidence="9">
    <location>
        <begin position="97"/>
        <end position="116"/>
    </location>
</feature>
<evidence type="ECO:0000256" key="8">
    <source>
        <dbReference type="SAM" id="MobiDB-lite"/>
    </source>
</evidence>
<gene>
    <name evidence="11" type="ORF">J4032_27720</name>
</gene>
<feature type="transmembrane region" description="Helical" evidence="9">
    <location>
        <begin position="182"/>
        <end position="204"/>
    </location>
</feature>
<feature type="transmembrane region" description="Helical" evidence="9">
    <location>
        <begin position="316"/>
        <end position="336"/>
    </location>
</feature>
<dbReference type="InterPro" id="IPR020846">
    <property type="entry name" value="MFS_dom"/>
</dbReference>
<dbReference type="Pfam" id="PF07690">
    <property type="entry name" value="MFS_1"/>
    <property type="match status" value="1"/>
</dbReference>
<dbReference type="PROSITE" id="PS50850">
    <property type="entry name" value="MFS"/>
    <property type="match status" value="1"/>
</dbReference>
<dbReference type="InterPro" id="IPR004638">
    <property type="entry name" value="EmrB-like"/>
</dbReference>
<evidence type="ECO:0000259" key="10">
    <source>
        <dbReference type="PROSITE" id="PS50850"/>
    </source>
</evidence>
<feature type="transmembrane region" description="Helical" evidence="9">
    <location>
        <begin position="248"/>
        <end position="266"/>
    </location>
</feature>
<dbReference type="Gene3D" id="1.20.1250.20">
    <property type="entry name" value="MFS general substrate transporter like domains"/>
    <property type="match status" value="1"/>
</dbReference>
<protein>
    <submittedName>
        <fullName evidence="11">MFS transporter</fullName>
    </submittedName>
</protein>
<evidence type="ECO:0000256" key="2">
    <source>
        <dbReference type="ARBA" id="ARBA00022448"/>
    </source>
</evidence>
<keyword evidence="7" id="KW-0046">Antibiotic resistance</keyword>
<dbReference type="EMBL" id="CP071872">
    <property type="protein sequence ID" value="UNM14749.1"/>
    <property type="molecule type" value="Genomic_DNA"/>
</dbReference>
<evidence type="ECO:0000256" key="6">
    <source>
        <dbReference type="ARBA" id="ARBA00023136"/>
    </source>
</evidence>
<feature type="region of interest" description="Disordered" evidence="8">
    <location>
        <begin position="523"/>
        <end position="543"/>
    </location>
</feature>
<keyword evidence="5 9" id="KW-1133">Transmembrane helix</keyword>
<organism evidence="11 12">
    <name type="scientific">Streptomyces formicae</name>
    <dbReference type="NCBI Taxonomy" id="1616117"/>
    <lineage>
        <taxon>Bacteria</taxon>
        <taxon>Bacillati</taxon>
        <taxon>Actinomycetota</taxon>
        <taxon>Actinomycetes</taxon>
        <taxon>Kitasatosporales</taxon>
        <taxon>Streptomycetaceae</taxon>
        <taxon>Streptomyces</taxon>
    </lineage>
</organism>
<dbReference type="PANTHER" id="PTHR42718">
    <property type="entry name" value="MAJOR FACILITATOR SUPERFAMILY MULTIDRUG TRANSPORTER MFSC"/>
    <property type="match status" value="1"/>
</dbReference>
<evidence type="ECO:0000313" key="12">
    <source>
        <dbReference type="Proteomes" id="UP000828924"/>
    </source>
</evidence>
<reference evidence="11 12" key="1">
    <citation type="submission" date="2021-03" db="EMBL/GenBank/DDBJ databases">
        <title>Complete genome of Streptomyces formicae strain 1H-GS9 (DSM 100524).</title>
        <authorList>
            <person name="Atanasov K.E."/>
            <person name="Altabella T."/>
            <person name="Ferrer A."/>
        </authorList>
    </citation>
    <scope>NUCLEOTIDE SEQUENCE [LARGE SCALE GENOMIC DNA]</scope>
    <source>
        <strain evidence="11 12">1H-GS9</strain>
    </source>
</reference>
<feature type="transmembrane region" description="Helical" evidence="9">
    <location>
        <begin position="25"/>
        <end position="49"/>
    </location>
</feature>
<feature type="transmembrane region" description="Helical" evidence="9">
    <location>
        <begin position="375"/>
        <end position="401"/>
    </location>
</feature>
<evidence type="ECO:0000256" key="1">
    <source>
        <dbReference type="ARBA" id="ARBA00004651"/>
    </source>
</evidence>
<keyword evidence="3" id="KW-1003">Cell membrane</keyword>
<evidence type="ECO:0000256" key="4">
    <source>
        <dbReference type="ARBA" id="ARBA00022692"/>
    </source>
</evidence>
<evidence type="ECO:0000256" key="3">
    <source>
        <dbReference type="ARBA" id="ARBA00022475"/>
    </source>
</evidence>
<keyword evidence="4 9" id="KW-0812">Transmembrane</keyword>
<dbReference type="InterPro" id="IPR036259">
    <property type="entry name" value="MFS_trans_sf"/>
</dbReference>
<name>A0ABY3WQ21_9ACTN</name>
<dbReference type="CDD" id="cd17321">
    <property type="entry name" value="MFS_MMR_MDR_like"/>
    <property type="match status" value="1"/>
</dbReference>
<dbReference type="InterPro" id="IPR011701">
    <property type="entry name" value="MFS"/>
</dbReference>
<feature type="transmembrane region" description="Helical" evidence="9">
    <location>
        <begin position="287"/>
        <end position="310"/>
    </location>
</feature>
<dbReference type="Proteomes" id="UP000828924">
    <property type="component" value="Chromosome"/>
</dbReference>
<feature type="transmembrane region" description="Helical" evidence="9">
    <location>
        <begin position="422"/>
        <end position="439"/>
    </location>
</feature>
<evidence type="ECO:0000256" key="9">
    <source>
        <dbReference type="SAM" id="Phobius"/>
    </source>
</evidence>
<feature type="transmembrane region" description="Helical" evidence="9">
    <location>
        <begin position="156"/>
        <end position="176"/>
    </location>
</feature>
<evidence type="ECO:0000313" key="11">
    <source>
        <dbReference type="EMBL" id="UNM14749.1"/>
    </source>
</evidence>
<dbReference type="PANTHER" id="PTHR42718:SF42">
    <property type="entry name" value="EXPORT PROTEIN"/>
    <property type="match status" value="1"/>
</dbReference>
<comment type="subcellular location">
    <subcellularLocation>
        <location evidence="1">Cell membrane</location>
        <topology evidence="1">Multi-pass membrane protein</topology>
    </subcellularLocation>
</comment>
<evidence type="ECO:0000256" key="7">
    <source>
        <dbReference type="ARBA" id="ARBA00023251"/>
    </source>
</evidence>
<dbReference type="PRINTS" id="PR01036">
    <property type="entry name" value="TCRTETB"/>
</dbReference>
<feature type="transmembrane region" description="Helical" evidence="9">
    <location>
        <begin position="489"/>
        <end position="516"/>
    </location>
</feature>
<keyword evidence="12" id="KW-1185">Reference proteome</keyword>
<dbReference type="RefSeq" id="WP_242335072.1">
    <property type="nucleotide sequence ID" value="NZ_CP071872.1"/>
</dbReference>
<dbReference type="Gene3D" id="1.20.1720.10">
    <property type="entry name" value="Multidrug resistance protein D"/>
    <property type="match status" value="1"/>
</dbReference>
<dbReference type="SUPFAM" id="SSF103473">
    <property type="entry name" value="MFS general substrate transporter"/>
    <property type="match status" value="1"/>
</dbReference>
<evidence type="ECO:0000256" key="5">
    <source>
        <dbReference type="ARBA" id="ARBA00022989"/>
    </source>
</evidence>
<feature type="transmembrane region" description="Helical" evidence="9">
    <location>
        <begin position="69"/>
        <end position="88"/>
    </location>
</feature>
<feature type="transmembrane region" description="Helical" evidence="9">
    <location>
        <begin position="348"/>
        <end position="369"/>
    </location>
</feature>
<proteinExistence type="predicted"/>
<dbReference type="NCBIfam" id="TIGR00711">
    <property type="entry name" value="efflux_EmrB"/>
    <property type="match status" value="1"/>
</dbReference>
<feature type="transmembrane region" description="Helical" evidence="9">
    <location>
        <begin position="122"/>
        <end position="144"/>
    </location>
</feature>
<keyword evidence="6 9" id="KW-0472">Membrane</keyword>
<keyword evidence="2" id="KW-0813">Transport</keyword>
<accession>A0ABY3WQ21</accession>
<feature type="domain" description="Major facilitator superfamily (MFS) profile" evidence="10">
    <location>
        <begin position="27"/>
        <end position="520"/>
    </location>
</feature>
<sequence length="543" mass="55784">MAIPPGGPAAPPPPRVPEAVHRRRWAILVVLMFTVLIMVLDHSVLNVAVKTIATPAPVGIGATQGELEWAINSYTLVFAALLFTAGLIGDRTGRKKALLCGMAVFGIGSALAAFSGSSGELIAYRAVMGVGAAFVMPATLAVLMNVFERDEQPKAIGIWAGGVGIAIALGPLTGGLLLEHFWWGSIFLVNVPVVIVGFAAMVLLIPDSRDPGPGRIDPVGVLLSIVGLALLVYGIIHGGELASLTDRGVLLPLLGGLAVLVAFVLYETHIDHPALDFSYFRNPAFSAAITATALAFLAMMGVAFFSVFYLQTVLGHSPLAAGLLVLPLAVAQSLFAPRARLIVARFGAKATCTAGMMMIAAGLASFAFFDASTPLWALELAFFVQGAGMGHVMSPVTVTVMQALPREKAGVASAINNTFRQIGGALGVAVLGSVLSAAYRGGIESTLERTAGVPEGARHAAGESLEATLAVAGRLGPSGQVLIAPAYEAFLVAMHLAALCAATVTLVGAVVVALYLPGRVRPSAAPDAPGAPEERQTAGAVRG</sequence>
<feature type="transmembrane region" description="Helical" evidence="9">
    <location>
        <begin position="216"/>
        <end position="236"/>
    </location>
</feature>